<dbReference type="RefSeq" id="WP_175489567.1">
    <property type="nucleotide sequence ID" value="NZ_FOLY01000001.1"/>
</dbReference>
<evidence type="ECO:0000313" key="10">
    <source>
        <dbReference type="EMBL" id="SFC10771.1"/>
    </source>
</evidence>
<dbReference type="InterPro" id="IPR017871">
    <property type="entry name" value="ABC_transporter-like_CS"/>
</dbReference>
<dbReference type="SUPFAM" id="SSF90123">
    <property type="entry name" value="ABC transporter transmembrane region"/>
    <property type="match status" value="1"/>
</dbReference>
<keyword evidence="3" id="KW-0547">Nucleotide-binding</keyword>
<feature type="transmembrane region" description="Helical" evidence="7">
    <location>
        <begin position="252"/>
        <end position="274"/>
    </location>
</feature>
<protein>
    <submittedName>
        <fullName evidence="10">ATP-binding cassette, subfamily C, CydC</fullName>
    </submittedName>
</protein>
<dbReference type="CDD" id="cd18585">
    <property type="entry name" value="ABC_6TM_CydC"/>
    <property type="match status" value="1"/>
</dbReference>
<dbReference type="GO" id="GO:0005524">
    <property type="term" value="F:ATP binding"/>
    <property type="evidence" value="ECO:0007669"/>
    <property type="project" value="UniProtKB-KW"/>
</dbReference>
<organism evidence="10 11">
    <name type="scientific">Kushneria avicenniae</name>
    <dbReference type="NCBI Taxonomy" id="402385"/>
    <lineage>
        <taxon>Bacteria</taxon>
        <taxon>Pseudomonadati</taxon>
        <taxon>Pseudomonadota</taxon>
        <taxon>Gammaproteobacteria</taxon>
        <taxon>Oceanospirillales</taxon>
        <taxon>Halomonadaceae</taxon>
        <taxon>Kushneria</taxon>
    </lineage>
</organism>
<dbReference type="Pfam" id="PF00005">
    <property type="entry name" value="ABC_tran"/>
    <property type="match status" value="1"/>
</dbReference>
<dbReference type="SUPFAM" id="SSF52540">
    <property type="entry name" value="P-loop containing nucleoside triphosphate hydrolases"/>
    <property type="match status" value="1"/>
</dbReference>
<evidence type="ECO:0000256" key="6">
    <source>
        <dbReference type="ARBA" id="ARBA00023136"/>
    </source>
</evidence>
<evidence type="ECO:0000256" key="7">
    <source>
        <dbReference type="SAM" id="Phobius"/>
    </source>
</evidence>
<evidence type="ECO:0000256" key="2">
    <source>
        <dbReference type="ARBA" id="ARBA00022692"/>
    </source>
</evidence>
<dbReference type="Pfam" id="PF00664">
    <property type="entry name" value="ABC_membrane"/>
    <property type="match status" value="1"/>
</dbReference>
<evidence type="ECO:0000313" key="11">
    <source>
        <dbReference type="Proteomes" id="UP000199046"/>
    </source>
</evidence>
<evidence type="ECO:0000256" key="5">
    <source>
        <dbReference type="ARBA" id="ARBA00022989"/>
    </source>
</evidence>
<dbReference type="PANTHER" id="PTHR24221">
    <property type="entry name" value="ATP-BINDING CASSETTE SUB-FAMILY B"/>
    <property type="match status" value="1"/>
</dbReference>
<dbReference type="GO" id="GO:0034040">
    <property type="term" value="F:ATPase-coupled lipid transmembrane transporter activity"/>
    <property type="evidence" value="ECO:0007669"/>
    <property type="project" value="TreeGrafter"/>
</dbReference>
<dbReference type="SMART" id="SM00382">
    <property type="entry name" value="AAA"/>
    <property type="match status" value="1"/>
</dbReference>
<feature type="transmembrane region" description="Helical" evidence="7">
    <location>
        <begin position="136"/>
        <end position="158"/>
    </location>
</feature>
<proteinExistence type="predicted"/>
<dbReference type="PANTHER" id="PTHR24221:SF654">
    <property type="entry name" value="ATP-BINDING CASSETTE SUB-FAMILY B MEMBER 6"/>
    <property type="match status" value="1"/>
</dbReference>
<dbReference type="InterPro" id="IPR003593">
    <property type="entry name" value="AAA+_ATPase"/>
</dbReference>
<keyword evidence="6 7" id="KW-0472">Membrane</keyword>
<accession>A0A1I1GGW1</accession>
<dbReference type="CDD" id="cd03228">
    <property type="entry name" value="ABCC_MRP_Like"/>
    <property type="match status" value="1"/>
</dbReference>
<feature type="transmembrane region" description="Helical" evidence="7">
    <location>
        <begin position="41"/>
        <end position="64"/>
    </location>
</feature>
<dbReference type="AlphaFoldDB" id="A0A1I1GGW1"/>
<keyword evidence="4 10" id="KW-0067">ATP-binding</keyword>
<sequence length="589" mass="64763">MFKKLLPYLRLMKPWAWLLALGIALQLLALASSIGLMALSGWFLSASALAGLSVATAQTFNYLLPSAGVRFFALSRTGTRYAERLVTHDATFRLLSRLRRHVYERLEPLSPAQLQRHGESELMTRLTADIDALDGLYLRVLAPSIVALLGIVVCGVVIGVFAPAIGVFAACALLTSGLLGPWLAWRAGRIHSDAWQQDNTRLRARLLERLNGLSELMIYNRWQGEVDKLIKGEHARDTHEYRLACQWGSSQLLSQTLLGLTLTGVLGMAGWAVIQHGMDATLVALMGLAVMGGFEAIALLPQAWQHLGRIQRAAARLDDIRSNVAETRFPDAETQQTPEGARLCLDRLSVHLEGNIAALSSVSLNIEEGEHLLILGPSGSGKTTLFNSLIRFVSPSDGTMTLGGAPLNRLSERDLRAQFAVAQQETHLFTTSYRDNLTMGRDVSDTNIMAVLDALALGDWLEHQPDGLSGFPDERGSSLSGGQLRRFGIARALLRQAPIVLMDEPTEGLDEATEQQVWEAIQKWCCNRTLIAITHRLTQLEQFDRIAMLDEGHLVEHDTPTRLLADPGSRLSTLCRRIDPELAGLMRTP</sequence>
<keyword evidence="5 7" id="KW-1133">Transmembrane helix</keyword>
<dbReference type="InterPro" id="IPR039421">
    <property type="entry name" value="Type_1_exporter"/>
</dbReference>
<evidence type="ECO:0000256" key="4">
    <source>
        <dbReference type="ARBA" id="ARBA00022840"/>
    </source>
</evidence>
<dbReference type="GO" id="GO:0045454">
    <property type="term" value="P:cell redox homeostasis"/>
    <property type="evidence" value="ECO:0007669"/>
    <property type="project" value="InterPro"/>
</dbReference>
<dbReference type="PROSITE" id="PS50893">
    <property type="entry name" value="ABC_TRANSPORTER_2"/>
    <property type="match status" value="1"/>
</dbReference>
<evidence type="ECO:0000256" key="3">
    <source>
        <dbReference type="ARBA" id="ARBA00022741"/>
    </source>
</evidence>
<dbReference type="InterPro" id="IPR027417">
    <property type="entry name" value="P-loop_NTPase"/>
</dbReference>
<gene>
    <name evidence="10" type="ORF">SAMN05421848_0574</name>
</gene>
<dbReference type="Gene3D" id="1.20.1560.10">
    <property type="entry name" value="ABC transporter type 1, transmembrane domain"/>
    <property type="match status" value="1"/>
</dbReference>
<reference evidence="11" key="1">
    <citation type="submission" date="2016-10" db="EMBL/GenBank/DDBJ databases">
        <authorList>
            <person name="Varghese N."/>
            <person name="Submissions S."/>
        </authorList>
    </citation>
    <scope>NUCLEOTIDE SEQUENCE [LARGE SCALE GENOMIC DNA]</scope>
    <source>
        <strain evidence="11">DSM 23439</strain>
    </source>
</reference>
<feature type="transmembrane region" description="Helical" evidence="7">
    <location>
        <begin position="164"/>
        <end position="185"/>
    </location>
</feature>
<feature type="domain" description="ABC transmembrane type-1" evidence="9">
    <location>
        <begin position="16"/>
        <end position="309"/>
    </location>
</feature>
<keyword evidence="2 7" id="KW-0812">Transmembrane</keyword>
<feature type="domain" description="ABC transporter" evidence="8">
    <location>
        <begin position="343"/>
        <end position="576"/>
    </location>
</feature>
<dbReference type="InterPro" id="IPR036640">
    <property type="entry name" value="ABC1_TM_sf"/>
</dbReference>
<dbReference type="EMBL" id="FOLY01000001">
    <property type="protein sequence ID" value="SFC10771.1"/>
    <property type="molecule type" value="Genomic_DNA"/>
</dbReference>
<dbReference type="InterPro" id="IPR014223">
    <property type="entry name" value="ABC_CydC/D"/>
</dbReference>
<dbReference type="PROSITE" id="PS00211">
    <property type="entry name" value="ABC_TRANSPORTER_1"/>
    <property type="match status" value="1"/>
</dbReference>
<dbReference type="GO" id="GO:0140359">
    <property type="term" value="F:ABC-type transporter activity"/>
    <property type="evidence" value="ECO:0007669"/>
    <property type="project" value="InterPro"/>
</dbReference>
<dbReference type="STRING" id="402385.SAMN05421848_0574"/>
<keyword evidence="11" id="KW-1185">Reference proteome</keyword>
<dbReference type="GO" id="GO:0005886">
    <property type="term" value="C:plasma membrane"/>
    <property type="evidence" value="ECO:0007669"/>
    <property type="project" value="UniProtKB-SubCell"/>
</dbReference>
<feature type="transmembrane region" description="Helical" evidence="7">
    <location>
        <begin position="280"/>
        <end position="300"/>
    </location>
</feature>
<dbReference type="Proteomes" id="UP000199046">
    <property type="component" value="Unassembled WGS sequence"/>
</dbReference>
<dbReference type="PROSITE" id="PS50929">
    <property type="entry name" value="ABC_TM1F"/>
    <property type="match status" value="1"/>
</dbReference>
<dbReference type="NCBIfam" id="TIGR02868">
    <property type="entry name" value="CydC"/>
    <property type="match status" value="1"/>
</dbReference>
<dbReference type="InterPro" id="IPR011527">
    <property type="entry name" value="ABC1_TM_dom"/>
</dbReference>
<dbReference type="InterPro" id="IPR003439">
    <property type="entry name" value="ABC_transporter-like_ATP-bd"/>
</dbReference>
<evidence type="ECO:0000259" key="9">
    <source>
        <dbReference type="PROSITE" id="PS50929"/>
    </source>
</evidence>
<name>A0A1I1GGW1_9GAMM</name>
<dbReference type="GO" id="GO:0034775">
    <property type="term" value="P:glutathione transmembrane transport"/>
    <property type="evidence" value="ECO:0007669"/>
    <property type="project" value="InterPro"/>
</dbReference>
<dbReference type="Gene3D" id="3.40.50.300">
    <property type="entry name" value="P-loop containing nucleotide triphosphate hydrolases"/>
    <property type="match status" value="1"/>
</dbReference>
<evidence type="ECO:0000256" key="1">
    <source>
        <dbReference type="ARBA" id="ARBA00004651"/>
    </source>
</evidence>
<evidence type="ECO:0000259" key="8">
    <source>
        <dbReference type="PROSITE" id="PS50893"/>
    </source>
</evidence>
<dbReference type="GO" id="GO:0016887">
    <property type="term" value="F:ATP hydrolysis activity"/>
    <property type="evidence" value="ECO:0007669"/>
    <property type="project" value="InterPro"/>
</dbReference>
<comment type="subcellular location">
    <subcellularLocation>
        <location evidence="1">Cell membrane</location>
        <topology evidence="1">Multi-pass membrane protein</topology>
    </subcellularLocation>
</comment>